<comment type="caution">
    <text evidence="2">The sequence shown here is derived from an EMBL/GenBank/DDBJ whole genome shotgun (WGS) entry which is preliminary data.</text>
</comment>
<name>A0A2A8XYN1_BACCE</name>
<reference evidence="2 3" key="1">
    <citation type="submission" date="2017-09" db="EMBL/GenBank/DDBJ databases">
        <title>Large-scale bioinformatics analysis of Bacillus genomes uncovers conserved roles of natural products in bacterial physiology.</title>
        <authorList>
            <consortium name="Agbiome Team Llc"/>
            <person name="Bleich R.M."/>
            <person name="Grubbs K.J."/>
            <person name="Santa Maria K.C."/>
            <person name="Allen S.E."/>
            <person name="Farag S."/>
            <person name="Shank E.A."/>
            <person name="Bowers A."/>
        </authorList>
    </citation>
    <scope>NUCLEOTIDE SEQUENCE [LARGE SCALE GENOMIC DNA]</scope>
    <source>
        <strain evidence="2 3">AFS025165</strain>
    </source>
</reference>
<dbReference type="InterPro" id="IPR036365">
    <property type="entry name" value="PGBD-like_sf"/>
</dbReference>
<organism evidence="2 3">
    <name type="scientific">Bacillus cereus</name>
    <dbReference type="NCBI Taxonomy" id="1396"/>
    <lineage>
        <taxon>Bacteria</taxon>
        <taxon>Bacillati</taxon>
        <taxon>Bacillota</taxon>
        <taxon>Bacilli</taxon>
        <taxon>Bacillales</taxon>
        <taxon>Bacillaceae</taxon>
        <taxon>Bacillus</taxon>
        <taxon>Bacillus cereus group</taxon>
    </lineage>
</organism>
<protein>
    <submittedName>
        <fullName evidence="2">Peptidoglycan-binding protein</fullName>
    </submittedName>
</protein>
<accession>A0A2A8XYN1</accession>
<dbReference type="RefSeq" id="WP_098289178.1">
    <property type="nucleotide sequence ID" value="NZ_NUYI01000010.1"/>
</dbReference>
<proteinExistence type="predicted"/>
<dbReference type="SUPFAM" id="SSF47090">
    <property type="entry name" value="PGBD-like"/>
    <property type="match status" value="1"/>
</dbReference>
<feature type="domain" description="Peptidoglycan binding-like" evidence="1">
    <location>
        <begin position="355"/>
        <end position="414"/>
    </location>
</feature>
<dbReference type="AlphaFoldDB" id="A0A2A8XYN1"/>
<evidence type="ECO:0000259" key="1">
    <source>
        <dbReference type="Pfam" id="PF01471"/>
    </source>
</evidence>
<sequence length="432" mass="48276">MGDDYMYNEYNVFDRQTTGTLNVFSFVGEQAKPITGAKVSVMDVNGNVITTLQTDKSGQTQTIKLPAPKKSLSLSPVGVIPYAKYNVKVESEGHVTSEIKGVQVFADIESTQPVQLTELGQTRNRQIQEITISDHALLGKVPKLSEEQIQKEVIQEMVPHAYHLLGIPKIPSHVIVHDGHPNNNSAPNYRVDFKNYITNVACSEIYPGWPIECIKSNVHCIVSFTLNRVYTEFYRGKGKHFTITSSTAFDHKYTHNTTIFSTISNAVNNIFDRYISTSDSSPFIPFLAQYCDGKRVTCPNWLSQWGSKYLADLGKNDMQILKHYYGSKINLFNAPIAEGDLESFPGQNLQIGSTGKYVNALQKYINKIAQNYPEIGEITVDGSFGPATEKAVKKFQYIFKLPQTGSVDSGTWYKISDIYVAVMKFAEGTSPR</sequence>
<dbReference type="InterPro" id="IPR002477">
    <property type="entry name" value="Peptidoglycan-bd-like"/>
</dbReference>
<evidence type="ECO:0000313" key="2">
    <source>
        <dbReference type="EMBL" id="PFC70404.1"/>
    </source>
</evidence>
<dbReference type="Gene3D" id="1.10.101.10">
    <property type="entry name" value="PGBD-like superfamily/PGBD"/>
    <property type="match status" value="1"/>
</dbReference>
<gene>
    <name evidence="2" type="ORF">CN290_26540</name>
</gene>
<dbReference type="InterPro" id="IPR036366">
    <property type="entry name" value="PGBDSf"/>
</dbReference>
<evidence type="ECO:0000313" key="3">
    <source>
        <dbReference type="Proteomes" id="UP000220226"/>
    </source>
</evidence>
<dbReference type="EMBL" id="NTQT01000039">
    <property type="protein sequence ID" value="PFC70404.1"/>
    <property type="molecule type" value="Genomic_DNA"/>
</dbReference>
<dbReference type="Proteomes" id="UP000220226">
    <property type="component" value="Unassembled WGS sequence"/>
</dbReference>
<dbReference type="Pfam" id="PF01471">
    <property type="entry name" value="PG_binding_1"/>
    <property type="match status" value="1"/>
</dbReference>